<dbReference type="InterPro" id="IPR007318">
    <property type="entry name" value="Phopholipid_MeTrfase"/>
</dbReference>
<evidence type="ECO:0000256" key="4">
    <source>
        <dbReference type="ARBA" id="ARBA00023136"/>
    </source>
</evidence>
<feature type="transmembrane region" description="Helical" evidence="5">
    <location>
        <begin position="17"/>
        <end position="35"/>
    </location>
</feature>
<keyword evidence="7" id="KW-1185">Reference proteome</keyword>
<dbReference type="PANTHER" id="PTHR12714:SF9">
    <property type="entry name" value="PROTEIN-S-ISOPRENYLCYSTEINE O-METHYLTRANSFERASE"/>
    <property type="match status" value="1"/>
</dbReference>
<keyword evidence="3 5" id="KW-1133">Transmembrane helix</keyword>
<keyword evidence="4 5" id="KW-0472">Membrane</keyword>
<sequence>MNLVYLWGSFLFKYRNTVFPVFLAILFVIFPPVLYGGTLDSDLRLDLVGIGLCALGQIIRGAVIGFAYIKRGGLNKKVYADTLVTKGIFGVTRNPLYVGNLLAAAGILVVHNHPMVYLIAGLFTLVSYQAIVLTEERFLRNKFGEEFEQYCREVPRWRLKLSRLRGATDGMTFQWGKVILKDYSTCCTWVVITTLLFMYEGYLYGGGTGSGRLIIGAILLAGAGAFSLVVHSIKKSASRKRAAQA</sequence>
<reference evidence="6 7" key="1">
    <citation type="submission" date="2024-04" db="EMBL/GenBank/DDBJ databases">
        <title>Luteolibacter sp. isolated from soil.</title>
        <authorList>
            <person name="An J."/>
        </authorList>
    </citation>
    <scope>NUCLEOTIDE SEQUENCE [LARGE SCALE GENOMIC DNA]</scope>
    <source>
        <strain evidence="6 7">Y139</strain>
    </source>
</reference>
<dbReference type="EC" id="2.1.1.334" evidence="6"/>
<gene>
    <name evidence="6" type="ORF">WKV53_18900</name>
</gene>
<protein>
    <submittedName>
        <fullName evidence="6">Isoprenylcysteine carboxylmethyltransferase family protein</fullName>
        <ecNumber evidence="6">2.1.1.100</ecNumber>
        <ecNumber evidence="6">2.1.1.334</ecNumber>
    </submittedName>
</protein>
<dbReference type="EMBL" id="JBBUKT010000008">
    <property type="protein sequence ID" value="MEK7952589.1"/>
    <property type="molecule type" value="Genomic_DNA"/>
</dbReference>
<dbReference type="Pfam" id="PF04191">
    <property type="entry name" value="PEMT"/>
    <property type="match status" value="1"/>
</dbReference>
<evidence type="ECO:0000313" key="6">
    <source>
        <dbReference type="EMBL" id="MEK7952589.1"/>
    </source>
</evidence>
<keyword evidence="2 5" id="KW-0812">Transmembrane</keyword>
<comment type="caution">
    <text evidence="6">The sequence shown here is derived from an EMBL/GenBank/DDBJ whole genome shotgun (WGS) entry which is preliminary data.</text>
</comment>
<dbReference type="Proteomes" id="UP001371305">
    <property type="component" value="Unassembled WGS sequence"/>
</dbReference>
<feature type="transmembrane region" description="Helical" evidence="5">
    <location>
        <begin position="47"/>
        <end position="69"/>
    </location>
</feature>
<keyword evidence="6" id="KW-0808">Transferase</keyword>
<evidence type="ECO:0000313" key="7">
    <source>
        <dbReference type="Proteomes" id="UP001371305"/>
    </source>
</evidence>
<feature type="transmembrane region" description="Helical" evidence="5">
    <location>
        <begin position="211"/>
        <end position="231"/>
    </location>
</feature>
<keyword evidence="6" id="KW-0489">Methyltransferase</keyword>
<accession>A0ABU9AXV0</accession>
<organism evidence="6 7">
    <name type="scientific">Luteolibacter soli</name>
    <dbReference type="NCBI Taxonomy" id="3135280"/>
    <lineage>
        <taxon>Bacteria</taxon>
        <taxon>Pseudomonadati</taxon>
        <taxon>Verrucomicrobiota</taxon>
        <taxon>Verrucomicrobiia</taxon>
        <taxon>Verrucomicrobiales</taxon>
        <taxon>Verrucomicrobiaceae</taxon>
        <taxon>Luteolibacter</taxon>
    </lineage>
</organism>
<feature type="transmembrane region" description="Helical" evidence="5">
    <location>
        <begin position="186"/>
        <end position="205"/>
    </location>
</feature>
<dbReference type="RefSeq" id="WP_341406345.1">
    <property type="nucleotide sequence ID" value="NZ_JBBUKT010000008.1"/>
</dbReference>
<dbReference type="EC" id="2.1.1.100" evidence="6"/>
<dbReference type="PANTHER" id="PTHR12714">
    <property type="entry name" value="PROTEIN-S ISOPRENYLCYSTEINE O-METHYLTRANSFERASE"/>
    <property type="match status" value="1"/>
</dbReference>
<evidence type="ECO:0000256" key="1">
    <source>
        <dbReference type="ARBA" id="ARBA00004127"/>
    </source>
</evidence>
<evidence type="ECO:0000256" key="5">
    <source>
        <dbReference type="SAM" id="Phobius"/>
    </source>
</evidence>
<evidence type="ECO:0000256" key="3">
    <source>
        <dbReference type="ARBA" id="ARBA00022989"/>
    </source>
</evidence>
<dbReference type="GO" id="GO:0004671">
    <property type="term" value="F:protein C-terminal S-isoprenylcysteine carboxyl O-methyltransferase activity"/>
    <property type="evidence" value="ECO:0007669"/>
    <property type="project" value="UniProtKB-EC"/>
</dbReference>
<evidence type="ECO:0000256" key="2">
    <source>
        <dbReference type="ARBA" id="ARBA00022692"/>
    </source>
</evidence>
<name>A0ABU9AXV0_9BACT</name>
<feature type="transmembrane region" description="Helical" evidence="5">
    <location>
        <begin position="115"/>
        <end position="133"/>
    </location>
</feature>
<dbReference type="GO" id="GO:0032259">
    <property type="term" value="P:methylation"/>
    <property type="evidence" value="ECO:0007669"/>
    <property type="project" value="UniProtKB-KW"/>
</dbReference>
<feature type="transmembrane region" description="Helical" evidence="5">
    <location>
        <begin position="90"/>
        <end position="109"/>
    </location>
</feature>
<proteinExistence type="predicted"/>
<comment type="subcellular location">
    <subcellularLocation>
        <location evidence="1">Endomembrane system</location>
        <topology evidence="1">Multi-pass membrane protein</topology>
    </subcellularLocation>
</comment>
<dbReference type="Gene3D" id="1.20.120.1630">
    <property type="match status" value="1"/>
</dbReference>